<gene>
    <name evidence="2" type="ORF">C8A01DRAFT_38846</name>
</gene>
<dbReference type="Proteomes" id="UP001303115">
    <property type="component" value="Unassembled WGS sequence"/>
</dbReference>
<organism evidence="2 3">
    <name type="scientific">Parachaetomium inaequale</name>
    <dbReference type="NCBI Taxonomy" id="2588326"/>
    <lineage>
        <taxon>Eukaryota</taxon>
        <taxon>Fungi</taxon>
        <taxon>Dikarya</taxon>
        <taxon>Ascomycota</taxon>
        <taxon>Pezizomycotina</taxon>
        <taxon>Sordariomycetes</taxon>
        <taxon>Sordariomycetidae</taxon>
        <taxon>Sordariales</taxon>
        <taxon>Chaetomiaceae</taxon>
        <taxon>Parachaetomium</taxon>
    </lineage>
</organism>
<dbReference type="EMBL" id="MU854469">
    <property type="protein sequence ID" value="KAK4034687.1"/>
    <property type="molecule type" value="Genomic_DNA"/>
</dbReference>
<keyword evidence="3" id="KW-1185">Reference proteome</keyword>
<proteinExistence type="predicted"/>
<evidence type="ECO:0000313" key="2">
    <source>
        <dbReference type="EMBL" id="KAK4034687.1"/>
    </source>
</evidence>
<evidence type="ECO:0008006" key="4">
    <source>
        <dbReference type="Google" id="ProtNLM"/>
    </source>
</evidence>
<keyword evidence="1" id="KW-1133">Transmembrane helix</keyword>
<feature type="transmembrane region" description="Helical" evidence="1">
    <location>
        <begin position="76"/>
        <end position="98"/>
    </location>
</feature>
<accession>A0AAN6PC69</accession>
<evidence type="ECO:0000313" key="3">
    <source>
        <dbReference type="Proteomes" id="UP001303115"/>
    </source>
</evidence>
<keyword evidence="1" id="KW-0812">Transmembrane</keyword>
<dbReference type="AlphaFoldDB" id="A0AAN6PC69"/>
<keyword evidence="1" id="KW-0472">Membrane</keyword>
<reference evidence="3" key="1">
    <citation type="journal article" date="2023" name="Mol. Phylogenet. Evol.">
        <title>Genome-scale phylogeny and comparative genomics of the fungal order Sordariales.</title>
        <authorList>
            <person name="Hensen N."/>
            <person name="Bonometti L."/>
            <person name="Westerberg I."/>
            <person name="Brannstrom I.O."/>
            <person name="Guillou S."/>
            <person name="Cros-Aarteil S."/>
            <person name="Calhoun S."/>
            <person name="Haridas S."/>
            <person name="Kuo A."/>
            <person name="Mondo S."/>
            <person name="Pangilinan J."/>
            <person name="Riley R."/>
            <person name="LaButti K."/>
            <person name="Andreopoulos B."/>
            <person name="Lipzen A."/>
            <person name="Chen C."/>
            <person name="Yan M."/>
            <person name="Daum C."/>
            <person name="Ng V."/>
            <person name="Clum A."/>
            <person name="Steindorff A."/>
            <person name="Ohm R.A."/>
            <person name="Martin F."/>
            <person name="Silar P."/>
            <person name="Natvig D.O."/>
            <person name="Lalanne C."/>
            <person name="Gautier V."/>
            <person name="Ament-Velasquez S.L."/>
            <person name="Kruys A."/>
            <person name="Hutchinson M.I."/>
            <person name="Powell A.J."/>
            <person name="Barry K."/>
            <person name="Miller A.N."/>
            <person name="Grigoriev I.V."/>
            <person name="Debuchy R."/>
            <person name="Gladieux P."/>
            <person name="Hiltunen Thoren M."/>
            <person name="Johannesson H."/>
        </authorList>
    </citation>
    <scope>NUCLEOTIDE SEQUENCE [LARGE SCALE GENOMIC DNA]</scope>
    <source>
        <strain evidence="3">CBS 284.82</strain>
    </source>
</reference>
<protein>
    <recommendedName>
        <fullName evidence="4">MARVEL domain-containing protein</fullName>
    </recommendedName>
</protein>
<evidence type="ECO:0000256" key="1">
    <source>
        <dbReference type="SAM" id="Phobius"/>
    </source>
</evidence>
<comment type="caution">
    <text evidence="2">The sequence shown here is derived from an EMBL/GenBank/DDBJ whole genome shotgun (WGS) entry which is preliminary data.</text>
</comment>
<feature type="transmembrane region" description="Helical" evidence="1">
    <location>
        <begin position="44"/>
        <end position="64"/>
    </location>
</feature>
<name>A0AAN6PC69_9PEZI</name>
<sequence length="135" mass="14557">MRARFPASAAIAQLVLRVLSSACSAAALVFLVYCSAGFRRHFPIGYASATLALAFDVLEAVMLLDRARRFPRPGPGWLVLVEIVIVGFCAAAGAVIVLDDGGIRDTKWTVDTRSYQGDGADQWRWVAASLLWTVG</sequence>